<evidence type="ECO:0000313" key="1">
    <source>
        <dbReference type="EMBL" id="RIE11160.1"/>
    </source>
</evidence>
<comment type="caution">
    <text evidence="1">The sequence shown here is derived from an EMBL/GenBank/DDBJ whole genome shotgun (WGS) entry which is preliminary data.</text>
</comment>
<proteinExistence type="predicted"/>
<dbReference type="Proteomes" id="UP000266260">
    <property type="component" value="Unassembled WGS sequence"/>
</dbReference>
<reference evidence="1 2" key="1">
    <citation type="submission" date="2018-09" db="EMBL/GenBank/DDBJ databases">
        <title>Discovery and Ecogenomic Context for Candidatus Cryosericales, a Global Caldiserica Order Active in Thawing Permafrost.</title>
        <authorList>
            <person name="Martinez M.A."/>
            <person name="Woodcroft B.J."/>
            <person name="Ignacio Espinoza J.C."/>
            <person name="Zayed A."/>
            <person name="Singleton C.M."/>
            <person name="Boyd J."/>
            <person name="Li Y.-F."/>
            <person name="Purvine S."/>
            <person name="Maughan H."/>
            <person name="Hodgkins S.B."/>
            <person name="Anderson D."/>
            <person name="Sederholm M."/>
            <person name="Temperton B."/>
            <person name="Saleska S.R."/>
            <person name="Tyson G.W."/>
            <person name="Rich V.I."/>
        </authorList>
    </citation>
    <scope>NUCLEOTIDE SEQUENCE [LARGE SCALE GENOMIC DNA]</scope>
    <source>
        <strain evidence="1 2">SMC6</strain>
    </source>
</reference>
<sequence length="251" mass="29723">MSEEGMLESYSWFNDENIKVGFTEKDRKFVNETSVALREAIKFFSEYFPLQKSFPQIRAILVPDRKEYDHLVKELLKVDIERPSEPNRVAQPQRTDLVLLAPSAYSTDSIYEYSVKEYKRLIFHETTHMFEEYLSPNIEASPRWWGEGLAVYLSEQWKYEDDFRAPVLEGLRNKNIPKIKEIQKDVKLSYQWGWTIVKYIDYCYGRKTILNIVANCVDGDVFKMIGETIRSFERGWKKYLQKEFLTSADSV</sequence>
<name>A0A398D978_9BACT</name>
<evidence type="ECO:0000313" key="2">
    <source>
        <dbReference type="Proteomes" id="UP000266260"/>
    </source>
</evidence>
<feature type="non-terminal residue" evidence="1">
    <location>
        <position position="251"/>
    </location>
</feature>
<dbReference type="AlphaFoldDB" id="A0A398D978"/>
<accession>A0A398D978</accession>
<dbReference type="EMBL" id="QXIT01000004">
    <property type="protein sequence ID" value="RIE11160.1"/>
    <property type="molecule type" value="Genomic_DNA"/>
</dbReference>
<organism evidence="1 2">
    <name type="scientific">Candidatus Cryosericum odellii</name>
    <dbReference type="NCBI Taxonomy" id="2290917"/>
    <lineage>
        <taxon>Bacteria</taxon>
        <taxon>Pseudomonadati</taxon>
        <taxon>Caldisericota/Cryosericota group</taxon>
        <taxon>Candidatus Cryosericota</taxon>
        <taxon>Candidatus Cryosericia</taxon>
        <taxon>Candidatus Cryosericales</taxon>
        <taxon>Candidatus Cryosericaceae</taxon>
        <taxon>Candidatus Cryosericum</taxon>
    </lineage>
</organism>
<dbReference type="RefSeq" id="WP_133298958.1">
    <property type="nucleotide sequence ID" value="NZ_QXIT01000004.1"/>
</dbReference>
<evidence type="ECO:0008006" key="3">
    <source>
        <dbReference type="Google" id="ProtNLM"/>
    </source>
</evidence>
<keyword evidence="2" id="KW-1185">Reference proteome</keyword>
<gene>
    <name evidence="1" type="ORF">SMC6_00120</name>
</gene>
<protein>
    <recommendedName>
        <fullName evidence="3">Peptidase MA-like domain-containing protein</fullName>
    </recommendedName>
</protein>